<comment type="caution">
    <text evidence="3">The sequence shown here is derived from an EMBL/GenBank/DDBJ whole genome shotgun (WGS) entry which is preliminary data.</text>
</comment>
<evidence type="ECO:0000313" key="4">
    <source>
        <dbReference type="Proteomes" id="UP000243579"/>
    </source>
</evidence>
<dbReference type="AlphaFoldDB" id="A0A1V9YGN6"/>
<protein>
    <submittedName>
        <fullName evidence="3">Uncharacterized protein</fullName>
    </submittedName>
</protein>
<dbReference type="InterPro" id="IPR032675">
    <property type="entry name" value="LRR_dom_sf"/>
</dbReference>
<evidence type="ECO:0000256" key="2">
    <source>
        <dbReference type="ARBA" id="ARBA00022737"/>
    </source>
</evidence>
<dbReference type="PANTHER" id="PTHR15454">
    <property type="entry name" value="NISCHARIN RELATED"/>
    <property type="match status" value="1"/>
</dbReference>
<reference evidence="3 4" key="1">
    <citation type="journal article" date="2014" name="Genome Biol. Evol.">
        <title>The secreted proteins of Achlya hypogyna and Thraustotheca clavata identify the ancestral oomycete secretome and reveal gene acquisitions by horizontal gene transfer.</title>
        <authorList>
            <person name="Misner I."/>
            <person name="Blouin N."/>
            <person name="Leonard G."/>
            <person name="Richards T.A."/>
            <person name="Lane C.E."/>
        </authorList>
    </citation>
    <scope>NUCLEOTIDE SEQUENCE [LARGE SCALE GENOMIC DNA]</scope>
    <source>
        <strain evidence="3 4">ATCC 48635</strain>
    </source>
</reference>
<dbReference type="InterPro" id="IPR001611">
    <property type="entry name" value="Leu-rich_rpt"/>
</dbReference>
<proteinExistence type="predicted"/>
<accession>A0A1V9YGN6</accession>
<gene>
    <name evidence="3" type="ORF">ACHHYP_12593</name>
</gene>
<sequence>MAAKEAPVGHLDVLKLSTLLQEAKYLKVTNDARSPPPVLHLEIFSAMRSLELHETPVSMLSHLTCFPRQLEVLRYHNGRLGSPVDLLLTKSWPCLHSLTITASHLHTWPTDLDMHVPALVLLDCSQNDLTAVGDLAAPTTLLSAAFSHNAIATFALRATYSTLTTLLLDHNSLTSVDALVPARLPVLAVLDVSCNRLTDVAAVSRLAALPLTELHLHGNPLAAVPDYRRQVLFHVGPGVELDAAPWTEVELASMRFRRRQVLAGATDAFGYPVLAPQAQRLPPRRAAIEEPFVLPPKAPAAKGRGRVESAWSDNSVVSSVDDFVLVTPTHRGRAESYYVDEFLRDLAAEEDDDTDDADVATDTEAYIAPGPTSGVDVRLYLSPEDAEAADLAAGQEGLPAIVHVHASKVVEELPSGHVLSRPLASLMCVAVAPATAGANLLKLGFRHLPSVAYELAAAAVGDVLQPLQRLLCRKPVVGVQCLGCQAFVLLREGSKRAASVLQVRRCWICRSANVRECPLGPRLASWGCRLDDGHRPLREENQAGFVLAPEFDEEAQEDAVVLVVTETWMKEVKLAWQDDEEAAVETWRQLCRAAM</sequence>
<dbReference type="SUPFAM" id="SSF52058">
    <property type="entry name" value="L domain-like"/>
    <property type="match status" value="1"/>
</dbReference>
<keyword evidence="4" id="KW-1185">Reference proteome</keyword>
<keyword evidence="1" id="KW-0433">Leucine-rich repeat</keyword>
<dbReference type="Proteomes" id="UP000243579">
    <property type="component" value="Unassembled WGS sequence"/>
</dbReference>
<keyword evidence="2" id="KW-0677">Repeat</keyword>
<dbReference type="OrthoDB" id="676979at2759"/>
<organism evidence="3 4">
    <name type="scientific">Achlya hypogyna</name>
    <name type="common">Oomycete</name>
    <name type="synonym">Protoachlya hypogyna</name>
    <dbReference type="NCBI Taxonomy" id="1202772"/>
    <lineage>
        <taxon>Eukaryota</taxon>
        <taxon>Sar</taxon>
        <taxon>Stramenopiles</taxon>
        <taxon>Oomycota</taxon>
        <taxon>Saprolegniomycetes</taxon>
        <taxon>Saprolegniales</taxon>
        <taxon>Achlyaceae</taxon>
        <taxon>Achlya</taxon>
    </lineage>
</organism>
<dbReference type="GO" id="GO:0005737">
    <property type="term" value="C:cytoplasm"/>
    <property type="evidence" value="ECO:0007669"/>
    <property type="project" value="TreeGrafter"/>
</dbReference>
<name>A0A1V9YGN6_ACHHY</name>
<evidence type="ECO:0000313" key="3">
    <source>
        <dbReference type="EMBL" id="OQR84886.1"/>
    </source>
</evidence>
<dbReference type="Gene3D" id="3.80.10.10">
    <property type="entry name" value="Ribonuclease Inhibitor"/>
    <property type="match status" value="1"/>
</dbReference>
<dbReference type="Pfam" id="PF13855">
    <property type="entry name" value="LRR_8"/>
    <property type="match status" value="1"/>
</dbReference>
<evidence type="ECO:0000256" key="1">
    <source>
        <dbReference type="ARBA" id="ARBA00022614"/>
    </source>
</evidence>
<dbReference type="EMBL" id="JNBR01001831">
    <property type="protein sequence ID" value="OQR84886.1"/>
    <property type="molecule type" value="Genomic_DNA"/>
</dbReference>